<dbReference type="Pfam" id="PF02971">
    <property type="entry name" value="FTCD"/>
    <property type="match status" value="1"/>
</dbReference>
<evidence type="ECO:0000256" key="1">
    <source>
        <dbReference type="ARBA" id="ARBA00004496"/>
    </source>
</evidence>
<evidence type="ECO:0000259" key="8">
    <source>
        <dbReference type="SMART" id="SM01221"/>
    </source>
</evidence>
<dbReference type="PANTHER" id="PTHR12234">
    <property type="entry name" value="FORMIMINOTRANSFERASE-CYCLODEAMINASE"/>
    <property type="match status" value="1"/>
</dbReference>
<dbReference type="EC" id="2.1.2.5" evidence="3"/>
<gene>
    <name evidence="10" type="primary">ftcD</name>
    <name evidence="10" type="ORF">G4Y79_13140</name>
</gene>
<dbReference type="Gene3D" id="3.30.990.10">
    <property type="entry name" value="Formiminotransferase, N-terminal subdomain"/>
    <property type="match status" value="1"/>
</dbReference>
<keyword evidence="6" id="KW-0369">Histidine metabolism</keyword>
<dbReference type="Proteomes" id="UP000594468">
    <property type="component" value="Chromosome"/>
</dbReference>
<dbReference type="GO" id="GO:0019557">
    <property type="term" value="P:L-histidine catabolic process to glutamate and formate"/>
    <property type="evidence" value="ECO:0007669"/>
    <property type="project" value="UniProtKB-UniPathway"/>
</dbReference>
<protein>
    <recommendedName>
        <fullName evidence="3">glutamate formimidoyltransferase</fullName>
        <ecNumber evidence="3">2.1.2.5</ecNumber>
    </recommendedName>
</protein>
<dbReference type="EMBL" id="CP062983">
    <property type="protein sequence ID" value="QPC80657.1"/>
    <property type="molecule type" value="Genomic_DNA"/>
</dbReference>
<reference evidence="10 11" key="1">
    <citation type="submission" date="2020-02" db="EMBL/GenBank/DDBJ databases">
        <authorList>
            <person name="Zheng R.K."/>
            <person name="Sun C.M."/>
        </authorList>
    </citation>
    <scope>NUCLEOTIDE SEQUENCE [LARGE SCALE GENOMIC DNA]</scope>
    <source>
        <strain evidence="11">rifampicinis</strain>
    </source>
</reference>
<keyword evidence="4" id="KW-0963">Cytoplasm</keyword>
<feature type="domain" description="Formiminotransferase N-terminal subdomain" evidence="9">
    <location>
        <begin position="3"/>
        <end position="180"/>
    </location>
</feature>
<dbReference type="Gene3D" id="3.30.70.670">
    <property type="entry name" value="Formiminotransferase, C-terminal subdomain"/>
    <property type="match status" value="1"/>
</dbReference>
<organism evidence="10 11">
    <name type="scientific">Phototrophicus methaneseepsis</name>
    <dbReference type="NCBI Taxonomy" id="2710758"/>
    <lineage>
        <taxon>Bacteria</taxon>
        <taxon>Bacillati</taxon>
        <taxon>Chloroflexota</taxon>
        <taxon>Candidatus Thermofontia</taxon>
        <taxon>Phototrophicales</taxon>
        <taxon>Phototrophicaceae</taxon>
        <taxon>Phototrophicus</taxon>
    </lineage>
</organism>
<dbReference type="InterPro" id="IPR037064">
    <property type="entry name" value="Formiminotransferase_N_sf"/>
</dbReference>
<keyword evidence="11" id="KW-1185">Reference proteome</keyword>
<evidence type="ECO:0000313" key="11">
    <source>
        <dbReference type="Proteomes" id="UP000594468"/>
    </source>
</evidence>
<dbReference type="InterPro" id="IPR051623">
    <property type="entry name" value="FTCD"/>
</dbReference>
<evidence type="ECO:0000256" key="7">
    <source>
        <dbReference type="ARBA" id="ARBA00022954"/>
    </source>
</evidence>
<dbReference type="UniPathway" id="UPA00379">
    <property type="reaction ID" value="UER00555"/>
</dbReference>
<dbReference type="InterPro" id="IPR022384">
    <property type="entry name" value="FormiminoTrfase_cat_dom_sf"/>
</dbReference>
<evidence type="ECO:0000256" key="2">
    <source>
        <dbReference type="ARBA" id="ARBA00005082"/>
    </source>
</evidence>
<feature type="domain" description="Formiminotransferase C-terminal subdomain" evidence="8">
    <location>
        <begin position="181"/>
        <end position="293"/>
    </location>
</feature>
<evidence type="ECO:0000259" key="9">
    <source>
        <dbReference type="SMART" id="SM01222"/>
    </source>
</evidence>
<dbReference type="GO" id="GO:0019556">
    <property type="term" value="P:L-histidine catabolic process to glutamate and formamide"/>
    <property type="evidence" value="ECO:0007669"/>
    <property type="project" value="UniProtKB-UniPathway"/>
</dbReference>
<dbReference type="RefSeq" id="WP_195168732.1">
    <property type="nucleotide sequence ID" value="NZ_CP062983.1"/>
</dbReference>
<dbReference type="GO" id="GO:0005542">
    <property type="term" value="F:folic acid binding"/>
    <property type="evidence" value="ECO:0007669"/>
    <property type="project" value="UniProtKB-KW"/>
</dbReference>
<evidence type="ECO:0000256" key="4">
    <source>
        <dbReference type="ARBA" id="ARBA00022490"/>
    </source>
</evidence>
<keyword evidence="5 10" id="KW-0808">Transferase</keyword>
<dbReference type="SUPFAM" id="SSF55116">
    <property type="entry name" value="Formiminotransferase domain of formiminotransferase-cyclodeaminase"/>
    <property type="match status" value="2"/>
</dbReference>
<dbReference type="SMART" id="SM01222">
    <property type="entry name" value="FTCD_N"/>
    <property type="match status" value="1"/>
</dbReference>
<proteinExistence type="predicted"/>
<dbReference type="SMART" id="SM01221">
    <property type="entry name" value="FTCD"/>
    <property type="match status" value="1"/>
</dbReference>
<accession>A0A7S8E5A7</accession>
<comment type="pathway">
    <text evidence="2">Amino-acid degradation; L-histidine degradation into L-glutamate; L-glutamate from N-formimidoyl-L-glutamate (transferase route): step 1/1.</text>
</comment>
<evidence type="ECO:0000256" key="5">
    <source>
        <dbReference type="ARBA" id="ARBA00022679"/>
    </source>
</evidence>
<dbReference type="InterPro" id="IPR004227">
    <property type="entry name" value="Formiminotransferase_cat"/>
</dbReference>
<sequence>MPSIIECIPNFSEGRDCQIIDQIADAALAVPGIMLLHRTSDSDHNRTVLTFAGTPKAVIEGVYRAVETASELIDLTKQTGQHPRMGAADVVPLVPIQGITLEECAILAHQLGQRIGDKLQLPVYMYEAAATRPERRNLADVRRGGYEFLVEHIASDPARYPDYGPASIGPAGAVIVGAREILIAYNVFLDTTDVEIAGRIAAKIRESSGGLPYVKALGLFVDGRAQVSMNLTNYRMTPVHIVVERIRELAAEEGVGVERSELIGLMPQDALYAAASAYLQLPGLSPNDILEHVLSQVNTTSDR</sequence>
<name>A0A7S8E5A7_9CHLR</name>
<evidence type="ECO:0000256" key="3">
    <source>
        <dbReference type="ARBA" id="ARBA00012252"/>
    </source>
</evidence>
<keyword evidence="7" id="KW-0290">Folate-binding</keyword>
<dbReference type="Pfam" id="PF07837">
    <property type="entry name" value="FTCD_N"/>
    <property type="match status" value="1"/>
</dbReference>
<evidence type="ECO:0000313" key="10">
    <source>
        <dbReference type="EMBL" id="QPC80657.1"/>
    </source>
</evidence>
<dbReference type="GO" id="GO:0030409">
    <property type="term" value="F:glutamate formimidoyltransferase activity"/>
    <property type="evidence" value="ECO:0007669"/>
    <property type="project" value="UniProtKB-EC"/>
</dbReference>
<dbReference type="NCBIfam" id="TIGR02024">
    <property type="entry name" value="FtcD"/>
    <property type="match status" value="1"/>
</dbReference>
<dbReference type="PANTHER" id="PTHR12234:SF1">
    <property type="entry name" value="FORMIMINOTRANSFERASE N-TERMINAL SUBDOMAIN-CONTAINING PROTEIN"/>
    <property type="match status" value="1"/>
</dbReference>
<dbReference type="AlphaFoldDB" id="A0A7S8E5A7"/>
<dbReference type="InterPro" id="IPR012886">
    <property type="entry name" value="Formiminotransferase_N"/>
</dbReference>
<dbReference type="InterPro" id="IPR037070">
    <property type="entry name" value="Formiminotransferase_C_sf"/>
</dbReference>
<comment type="subcellular location">
    <subcellularLocation>
        <location evidence="1">Cytoplasm</location>
    </subcellularLocation>
</comment>
<evidence type="ECO:0000256" key="6">
    <source>
        <dbReference type="ARBA" id="ARBA00022808"/>
    </source>
</evidence>
<dbReference type="GO" id="GO:0005737">
    <property type="term" value="C:cytoplasm"/>
    <property type="evidence" value="ECO:0007669"/>
    <property type="project" value="UniProtKB-SubCell"/>
</dbReference>
<dbReference type="InterPro" id="IPR013802">
    <property type="entry name" value="Formiminotransferase_C"/>
</dbReference>
<dbReference type="KEGG" id="pmet:G4Y79_13140"/>